<comment type="caution">
    <text evidence="6">The sequence shown here is derived from an EMBL/GenBank/DDBJ whole genome shotgun (WGS) entry which is preliminary data.</text>
</comment>
<keyword evidence="5" id="KW-0961">Cell wall biogenesis/degradation</keyword>
<dbReference type="Pfam" id="PF01501">
    <property type="entry name" value="Glyco_transf_8"/>
    <property type="match status" value="1"/>
</dbReference>
<comment type="subcellular location">
    <subcellularLocation>
        <location evidence="5">Golgi apparatus membrane</location>
        <topology evidence="5">Single-pass type II membrane protein</topology>
    </subcellularLocation>
</comment>
<dbReference type="SUPFAM" id="SSF53448">
    <property type="entry name" value="Nucleotide-diphospho-sugar transferases"/>
    <property type="match status" value="1"/>
</dbReference>
<dbReference type="GO" id="GO:0000139">
    <property type="term" value="C:Golgi membrane"/>
    <property type="evidence" value="ECO:0007669"/>
    <property type="project" value="UniProtKB-SubCell"/>
</dbReference>
<evidence type="ECO:0000256" key="5">
    <source>
        <dbReference type="RuleBase" id="RU362027"/>
    </source>
</evidence>
<evidence type="ECO:0000313" key="6">
    <source>
        <dbReference type="EMBL" id="KAK9944388.1"/>
    </source>
</evidence>
<dbReference type="CDD" id="cd06429">
    <property type="entry name" value="GT8_like_1"/>
    <property type="match status" value="1"/>
</dbReference>
<dbReference type="Proteomes" id="UP001457282">
    <property type="component" value="Unassembled WGS sequence"/>
</dbReference>
<keyword evidence="7" id="KW-1185">Reference proteome</keyword>
<protein>
    <recommendedName>
        <fullName evidence="5">Hexosyltransferase</fullName>
        <ecNumber evidence="5">2.4.1.-</ecNumber>
    </recommendedName>
</protein>
<dbReference type="PANTHER" id="PTHR32116">
    <property type="entry name" value="GALACTURONOSYLTRANSFERASE 4-RELATED"/>
    <property type="match status" value="1"/>
</dbReference>
<gene>
    <name evidence="6" type="ORF">M0R45_009959</name>
</gene>
<sequence>MKDQIIMAVAYANIAKSKNDSVVYNSLMKHSKLSQDAIGEASSDAELPSSALNRAKAMGRALSVAKDKLYDCHTMERKLRAMLQSTEDNVNGLKKKSAFLIQLAAKTVPKPLHCLPLQLASDYFLLGYHNREAVNTEKLEDPSLYHYAIFSDNVLATSVVVNSTVLHAKEPNKHVFHVVTDKLNYAAMKMWFLVNPPAGAAVQVENIDDFKWLNSSSCSVLRQLESARLQEYYFKADHPSSLSMGSDHLKYRNPKYLSLLNHLRFYLPDVYPKLDKILFLDDDIVVQKDLTPLWSIDLQGMVNGAVETCKESFHRYDKYLNFSNPIISANFDPNACGWAFGMNMFDLKEWRKRNMTGIYHKWQDENVTDGGTVLQNEDRTLWKLGTLPPGLITFYNLTHPLDRGWHSLGLGYDPALNQTAIENAAVIHYNGNYKPWLDLAISKYKNYWSKYVMYDNLIFGFVTSMSKLRLFLHTQSHTHSLTQKYIPL</sequence>
<evidence type="ECO:0000256" key="2">
    <source>
        <dbReference type="ARBA" id="ARBA00006351"/>
    </source>
</evidence>
<dbReference type="GO" id="GO:0047262">
    <property type="term" value="F:polygalacturonate 4-alpha-galacturonosyltransferase activity"/>
    <property type="evidence" value="ECO:0007669"/>
    <property type="project" value="InterPro"/>
</dbReference>
<dbReference type="EC" id="2.4.1.-" evidence="5"/>
<dbReference type="InterPro" id="IPR029993">
    <property type="entry name" value="GAUT"/>
</dbReference>
<dbReference type="GO" id="GO:0071555">
    <property type="term" value="P:cell wall organization"/>
    <property type="evidence" value="ECO:0007669"/>
    <property type="project" value="UniProtKB-KW"/>
</dbReference>
<evidence type="ECO:0000256" key="1">
    <source>
        <dbReference type="ARBA" id="ARBA00004877"/>
    </source>
</evidence>
<keyword evidence="3 5" id="KW-0328">Glycosyltransferase</keyword>
<dbReference type="InterPro" id="IPR029044">
    <property type="entry name" value="Nucleotide-diphossugar_trans"/>
</dbReference>
<evidence type="ECO:0000256" key="3">
    <source>
        <dbReference type="ARBA" id="ARBA00022676"/>
    </source>
</evidence>
<dbReference type="InterPro" id="IPR002495">
    <property type="entry name" value="Glyco_trans_8"/>
</dbReference>
<proteinExistence type="inferred from homology"/>
<name>A0AAW1Y6E1_RUBAR</name>
<reference evidence="6 7" key="1">
    <citation type="journal article" date="2023" name="G3 (Bethesda)">
        <title>A chromosome-length genome assembly and annotation of blackberry (Rubus argutus, cv. 'Hillquist').</title>
        <authorList>
            <person name="Bruna T."/>
            <person name="Aryal R."/>
            <person name="Dudchenko O."/>
            <person name="Sargent D.J."/>
            <person name="Mead D."/>
            <person name="Buti M."/>
            <person name="Cavallini A."/>
            <person name="Hytonen T."/>
            <person name="Andres J."/>
            <person name="Pham M."/>
            <person name="Weisz D."/>
            <person name="Mascagni F."/>
            <person name="Usai G."/>
            <person name="Natali L."/>
            <person name="Bassil N."/>
            <person name="Fernandez G.E."/>
            <person name="Lomsadze A."/>
            <person name="Armour M."/>
            <person name="Olukolu B."/>
            <person name="Poorten T."/>
            <person name="Britton C."/>
            <person name="Davik J."/>
            <person name="Ashrafi H."/>
            <person name="Aiden E.L."/>
            <person name="Borodovsky M."/>
            <person name="Worthington M."/>
        </authorList>
    </citation>
    <scope>NUCLEOTIDE SEQUENCE [LARGE SCALE GENOMIC DNA]</scope>
    <source>
        <strain evidence="6">PI 553951</strain>
    </source>
</reference>
<organism evidence="6 7">
    <name type="scientific">Rubus argutus</name>
    <name type="common">Southern blackberry</name>
    <dbReference type="NCBI Taxonomy" id="59490"/>
    <lineage>
        <taxon>Eukaryota</taxon>
        <taxon>Viridiplantae</taxon>
        <taxon>Streptophyta</taxon>
        <taxon>Embryophyta</taxon>
        <taxon>Tracheophyta</taxon>
        <taxon>Spermatophyta</taxon>
        <taxon>Magnoliopsida</taxon>
        <taxon>eudicotyledons</taxon>
        <taxon>Gunneridae</taxon>
        <taxon>Pentapetalae</taxon>
        <taxon>rosids</taxon>
        <taxon>fabids</taxon>
        <taxon>Rosales</taxon>
        <taxon>Rosaceae</taxon>
        <taxon>Rosoideae</taxon>
        <taxon>Rosoideae incertae sedis</taxon>
        <taxon>Rubus</taxon>
    </lineage>
</organism>
<evidence type="ECO:0000256" key="4">
    <source>
        <dbReference type="ARBA" id="ARBA00022679"/>
    </source>
</evidence>
<dbReference type="EMBL" id="JBEDUW010000002">
    <property type="protein sequence ID" value="KAK9944388.1"/>
    <property type="molecule type" value="Genomic_DNA"/>
</dbReference>
<dbReference type="Pfam" id="PF25557">
    <property type="entry name" value="GAUT_1"/>
    <property type="match status" value="1"/>
</dbReference>
<comment type="pathway">
    <text evidence="1 5">Glycan metabolism; pectin biosynthesis.</text>
</comment>
<evidence type="ECO:0000313" key="7">
    <source>
        <dbReference type="Proteomes" id="UP001457282"/>
    </source>
</evidence>
<dbReference type="PANTHER" id="PTHR32116:SF76">
    <property type="entry name" value="GALACTURONOSYLTRANSFERASE 3-RELATED"/>
    <property type="match status" value="1"/>
</dbReference>
<keyword evidence="4" id="KW-0808">Transferase</keyword>
<dbReference type="Gene3D" id="3.90.550.10">
    <property type="entry name" value="Spore Coat Polysaccharide Biosynthesis Protein SpsA, Chain A"/>
    <property type="match status" value="1"/>
</dbReference>
<dbReference type="AlphaFoldDB" id="A0AAW1Y6E1"/>
<keyword evidence="5" id="KW-0333">Golgi apparatus</keyword>
<accession>A0AAW1Y6E1</accession>
<comment type="similarity">
    <text evidence="2 5">Belongs to the glycosyltransferase 8 family.</text>
</comment>